<dbReference type="GO" id="GO:0006644">
    <property type="term" value="P:phospholipid metabolic process"/>
    <property type="evidence" value="ECO:0007669"/>
    <property type="project" value="InterPro"/>
</dbReference>
<keyword evidence="2" id="KW-0964">Secreted</keyword>
<dbReference type="Pfam" id="PF06951">
    <property type="entry name" value="PLA2G12"/>
    <property type="match status" value="1"/>
</dbReference>
<dbReference type="PROSITE" id="PS00118">
    <property type="entry name" value="PA2_HIS"/>
    <property type="match status" value="1"/>
</dbReference>
<evidence type="ECO:0000256" key="1">
    <source>
        <dbReference type="ARBA" id="ARBA00004613"/>
    </source>
</evidence>
<reference evidence="3" key="2">
    <citation type="journal article" date="2023" name="BMC Genomics">
        <title>Pest status, molecular evolution, and epigenetic factors derived from the genome assembly of Frankliniella fusca, a thysanopteran phytovirus vector.</title>
        <authorList>
            <person name="Catto M.A."/>
            <person name="Labadie P.E."/>
            <person name="Jacobson A.L."/>
            <person name="Kennedy G.G."/>
            <person name="Srinivasan R."/>
            <person name="Hunt B.G."/>
        </authorList>
    </citation>
    <scope>NUCLEOTIDE SEQUENCE</scope>
    <source>
        <strain evidence="3">PL_HMW_Pooled</strain>
    </source>
</reference>
<dbReference type="GO" id="GO:0005509">
    <property type="term" value="F:calcium ion binding"/>
    <property type="evidence" value="ECO:0007669"/>
    <property type="project" value="InterPro"/>
</dbReference>
<reference evidence="3" key="1">
    <citation type="submission" date="2021-07" db="EMBL/GenBank/DDBJ databases">
        <authorList>
            <person name="Catto M.A."/>
            <person name="Jacobson A."/>
            <person name="Kennedy G."/>
            <person name="Labadie P."/>
            <person name="Hunt B.G."/>
            <person name="Srinivasan R."/>
        </authorList>
    </citation>
    <scope>NUCLEOTIDE SEQUENCE</scope>
    <source>
        <strain evidence="3">PL_HMW_Pooled</strain>
        <tissue evidence="3">Head</tissue>
    </source>
</reference>
<dbReference type="GO" id="GO:0004623">
    <property type="term" value="F:phospholipase A2 activity"/>
    <property type="evidence" value="ECO:0007669"/>
    <property type="project" value="InterPro"/>
</dbReference>
<comment type="caution">
    <text evidence="3">The sequence shown here is derived from an EMBL/GenBank/DDBJ whole genome shotgun (WGS) entry which is preliminary data.</text>
</comment>
<evidence type="ECO:0000313" key="4">
    <source>
        <dbReference type="Proteomes" id="UP001219518"/>
    </source>
</evidence>
<dbReference type="PANTHER" id="PTHR12824">
    <property type="entry name" value="GROUP XII SECRETORY PHOSPHOLIPASE A2 FAMILY MEMBER"/>
    <property type="match status" value="1"/>
</dbReference>
<keyword evidence="4" id="KW-1185">Reference proteome</keyword>
<dbReference type="AlphaFoldDB" id="A0AAE1L9H4"/>
<dbReference type="SUPFAM" id="SSF48619">
    <property type="entry name" value="Phospholipase A2, PLA2"/>
    <property type="match status" value="1"/>
</dbReference>
<dbReference type="PANTHER" id="PTHR12824:SF8">
    <property type="entry name" value="GXIVSPLA2, ISOFORM A"/>
    <property type="match status" value="1"/>
</dbReference>
<dbReference type="Proteomes" id="UP001219518">
    <property type="component" value="Unassembled WGS sequence"/>
</dbReference>
<protein>
    <submittedName>
        <fullName evidence="3">Group XIIA secretory phospholipase A2</fullName>
    </submittedName>
</protein>
<dbReference type="GO" id="GO:0050482">
    <property type="term" value="P:arachidonate secretion"/>
    <property type="evidence" value="ECO:0007669"/>
    <property type="project" value="InterPro"/>
</dbReference>
<dbReference type="EMBL" id="JAHWGI010000284">
    <property type="protein sequence ID" value="KAK3911721.1"/>
    <property type="molecule type" value="Genomic_DNA"/>
</dbReference>
<dbReference type="InterPro" id="IPR033113">
    <property type="entry name" value="PLA2_histidine"/>
</dbReference>
<proteinExistence type="predicted"/>
<dbReference type="GO" id="GO:0016042">
    <property type="term" value="P:lipid catabolic process"/>
    <property type="evidence" value="ECO:0007669"/>
    <property type="project" value="InterPro"/>
</dbReference>
<dbReference type="GO" id="GO:0005576">
    <property type="term" value="C:extracellular region"/>
    <property type="evidence" value="ECO:0007669"/>
    <property type="project" value="UniProtKB-SubCell"/>
</dbReference>
<name>A0AAE1L9H4_9NEOP</name>
<sequence length="198" mass="21885">MFELFDIPKMKIVLYALTFLGYTYSGYGADVISHLRDAVLAAENVFGDFLDNFIHVAKKFRGVSEVLNAAVEEDCHFLCPNGMKPTANKYHKPSSNGCGPIPTDALPASEMTECCNQHDICYDTCNSGKEKCDFDMRRCLYKICDSHSQSVGAALTKVCKTVAKTLFSGTMTLGCKSYLDAQKNACYCPVSKKYNSEL</sequence>
<dbReference type="InterPro" id="IPR036444">
    <property type="entry name" value="PLipase_A2_dom_sf"/>
</dbReference>
<dbReference type="InterPro" id="IPR010711">
    <property type="entry name" value="PLA2G12"/>
</dbReference>
<dbReference type="Gene3D" id="1.20.90.10">
    <property type="entry name" value="Phospholipase A2 domain"/>
    <property type="match status" value="1"/>
</dbReference>
<evidence type="ECO:0000313" key="3">
    <source>
        <dbReference type="EMBL" id="KAK3911721.1"/>
    </source>
</evidence>
<comment type="subcellular location">
    <subcellularLocation>
        <location evidence="1">Secreted</location>
    </subcellularLocation>
</comment>
<gene>
    <name evidence="3" type="ORF">KUF71_021382</name>
</gene>
<evidence type="ECO:0000256" key="2">
    <source>
        <dbReference type="ARBA" id="ARBA00022525"/>
    </source>
</evidence>
<organism evidence="3 4">
    <name type="scientific">Frankliniella fusca</name>
    <dbReference type="NCBI Taxonomy" id="407009"/>
    <lineage>
        <taxon>Eukaryota</taxon>
        <taxon>Metazoa</taxon>
        <taxon>Ecdysozoa</taxon>
        <taxon>Arthropoda</taxon>
        <taxon>Hexapoda</taxon>
        <taxon>Insecta</taxon>
        <taxon>Pterygota</taxon>
        <taxon>Neoptera</taxon>
        <taxon>Paraneoptera</taxon>
        <taxon>Thysanoptera</taxon>
        <taxon>Terebrantia</taxon>
        <taxon>Thripoidea</taxon>
        <taxon>Thripidae</taxon>
        <taxon>Frankliniella</taxon>
    </lineage>
</organism>
<accession>A0AAE1L9H4</accession>